<dbReference type="AlphaFoldDB" id="A0A855EIL4"/>
<gene>
    <name evidence="1" type="ORF">CRX53_10300</name>
</gene>
<name>A0A855EIL4_9ENTR</name>
<protein>
    <submittedName>
        <fullName evidence="1">Uncharacterized protein</fullName>
    </submittedName>
</protein>
<comment type="caution">
    <text evidence="1">The sequence shown here is derived from an EMBL/GenBank/DDBJ whole genome shotgun (WGS) entry which is preliminary data.</text>
</comment>
<dbReference type="RefSeq" id="WP_032610898.1">
    <property type="nucleotide sequence ID" value="NZ_CP083630.1"/>
</dbReference>
<dbReference type="EMBL" id="PDLK01000002">
    <property type="protein sequence ID" value="PHH04338.1"/>
    <property type="molecule type" value="Genomic_DNA"/>
</dbReference>
<proteinExistence type="predicted"/>
<accession>A0A855EIL4</accession>
<dbReference type="Proteomes" id="UP000222768">
    <property type="component" value="Unassembled WGS sequence"/>
</dbReference>
<evidence type="ECO:0000313" key="1">
    <source>
        <dbReference type="EMBL" id="PHH04338.1"/>
    </source>
</evidence>
<evidence type="ECO:0000313" key="2">
    <source>
        <dbReference type="Proteomes" id="UP000222768"/>
    </source>
</evidence>
<reference evidence="2" key="1">
    <citation type="submission" date="2017-09" db="EMBL/GenBank/DDBJ databases">
        <title>FDA dAtabase for Regulatory Grade micrObial Sequences (FDA-ARGOS): Supporting development and validation of Infectious Disease Dx tests.</title>
        <authorList>
            <person name="Minogue T."/>
            <person name="Wolcott M."/>
            <person name="Wasieloski L."/>
            <person name="Aguilar W."/>
            <person name="Moore D."/>
            <person name="Tallon L."/>
            <person name="Sadzewicz L."/>
            <person name="Ott S."/>
            <person name="Zhao X."/>
            <person name="Nagaraj S."/>
            <person name="Vavikolanu K."/>
            <person name="Aluvathingal J."/>
            <person name="Nadendla S."/>
            <person name="Sichtig H."/>
        </authorList>
    </citation>
    <scope>NUCLEOTIDE SEQUENCE [LARGE SCALE GENOMIC DNA]</scope>
    <source>
        <strain evidence="2">FDAARGOS_404</strain>
    </source>
</reference>
<organism evidence="1 2">
    <name type="scientific">Leclercia adecarboxylata</name>
    <dbReference type="NCBI Taxonomy" id="83655"/>
    <lineage>
        <taxon>Bacteria</taxon>
        <taxon>Pseudomonadati</taxon>
        <taxon>Pseudomonadota</taxon>
        <taxon>Gammaproteobacteria</taxon>
        <taxon>Enterobacterales</taxon>
        <taxon>Enterobacteriaceae</taxon>
        <taxon>Leclercia</taxon>
    </lineage>
</organism>
<sequence>MHYSEDIIKKIGTDKELAVRLGKAMAGVKDGFIDYLNNLGDGATRALYYTSCFTENYKDVCKQLKNEDKRFLLGLYELVEHRDIIFRMILIYVQILLMNKDEDEKTTILRKVVPPTSHYSIMQASRFALVYSVVKYICYGSKINGVIQSAMMKKIGGLSSGGLIALSSYGTVQHAADSANNLKYFLPQFYDALYAQNLEMMYFIIEPLVLDVGYLNISTASNAEIIDALKRMAGYE</sequence>